<protein>
    <submittedName>
        <fullName evidence="1">Uncharacterized protein</fullName>
    </submittedName>
</protein>
<dbReference type="EMBL" id="JARKIE010000183">
    <property type="protein sequence ID" value="KAJ7670250.1"/>
    <property type="molecule type" value="Genomic_DNA"/>
</dbReference>
<proteinExistence type="predicted"/>
<comment type="caution">
    <text evidence="1">The sequence shown here is derived from an EMBL/GenBank/DDBJ whole genome shotgun (WGS) entry which is preliminary data.</text>
</comment>
<name>A0AAD7GA07_MYCRO</name>
<evidence type="ECO:0000313" key="1">
    <source>
        <dbReference type="EMBL" id="KAJ7670250.1"/>
    </source>
</evidence>
<reference evidence="1" key="1">
    <citation type="submission" date="2023-03" db="EMBL/GenBank/DDBJ databases">
        <title>Massive genome expansion in bonnet fungi (Mycena s.s.) driven by repeated elements and novel gene families across ecological guilds.</title>
        <authorList>
            <consortium name="Lawrence Berkeley National Laboratory"/>
            <person name="Harder C.B."/>
            <person name="Miyauchi S."/>
            <person name="Viragh M."/>
            <person name="Kuo A."/>
            <person name="Thoen E."/>
            <person name="Andreopoulos B."/>
            <person name="Lu D."/>
            <person name="Skrede I."/>
            <person name="Drula E."/>
            <person name="Henrissat B."/>
            <person name="Morin E."/>
            <person name="Kohler A."/>
            <person name="Barry K."/>
            <person name="LaButti K."/>
            <person name="Morin E."/>
            <person name="Salamov A."/>
            <person name="Lipzen A."/>
            <person name="Mereny Z."/>
            <person name="Hegedus B."/>
            <person name="Baldrian P."/>
            <person name="Stursova M."/>
            <person name="Weitz H."/>
            <person name="Taylor A."/>
            <person name="Grigoriev I.V."/>
            <person name="Nagy L.G."/>
            <person name="Martin F."/>
            <person name="Kauserud H."/>
        </authorList>
    </citation>
    <scope>NUCLEOTIDE SEQUENCE</scope>
    <source>
        <strain evidence="1">CBHHK067</strain>
    </source>
</reference>
<accession>A0AAD7GA07</accession>
<organism evidence="1 2">
    <name type="scientific">Mycena rosella</name>
    <name type="common">Pink bonnet</name>
    <name type="synonym">Agaricus rosellus</name>
    <dbReference type="NCBI Taxonomy" id="1033263"/>
    <lineage>
        <taxon>Eukaryota</taxon>
        <taxon>Fungi</taxon>
        <taxon>Dikarya</taxon>
        <taxon>Basidiomycota</taxon>
        <taxon>Agaricomycotina</taxon>
        <taxon>Agaricomycetes</taxon>
        <taxon>Agaricomycetidae</taxon>
        <taxon>Agaricales</taxon>
        <taxon>Marasmiineae</taxon>
        <taxon>Mycenaceae</taxon>
        <taxon>Mycena</taxon>
    </lineage>
</organism>
<gene>
    <name evidence="1" type="ORF">B0H17DRAFT_1141956</name>
</gene>
<dbReference type="Proteomes" id="UP001221757">
    <property type="component" value="Unassembled WGS sequence"/>
</dbReference>
<sequence>MPPHIPWELLEATFELTDTPESLSQIALSCLFRHTTISLGVGLQGGFAPGLVALPPLGPVLNRYQLFHDFLVESPHIAPHIRILNLGLPVLQSEVPIHKQSLESWPQIEACVAHILPMLHGLKSLGLFPCGPKTHTFHSHPHILDTIQSLSLFSLTLSKWCLSGSADLAGFGLKLAMSLTFFECEFDPPFMSLVADFKDLAMVRFDHCKGLVSFSKYWTPMQRARDMTITTQYLAHTAAEVRQALSAVAALVCRHLTIVIDEVILPYLICETSSSNSPAIFSLDSFSYLEALHIIFSDIYHDCPGFDTLNSISLEWFETAWAALVLPKRLSLSLTIKAGFTGSEPPDWELHLHASLLANPTFNIGYHTLQCDGSQGQSVQYVLVPNDSAASHLTGIHIKGVCIWPECRQPSGDCAQMSLLEVLRDGVGGACERISTGMGM</sequence>
<evidence type="ECO:0000313" key="2">
    <source>
        <dbReference type="Proteomes" id="UP001221757"/>
    </source>
</evidence>
<dbReference type="AlphaFoldDB" id="A0AAD7GA07"/>
<keyword evidence="2" id="KW-1185">Reference proteome</keyword>